<proteinExistence type="predicted"/>
<dbReference type="STRING" id="743788.S8EI20"/>
<dbReference type="Proteomes" id="UP000015241">
    <property type="component" value="Unassembled WGS sequence"/>
</dbReference>
<protein>
    <recommendedName>
        <fullName evidence="1">BTB domain-containing protein</fullName>
    </recommendedName>
</protein>
<dbReference type="InParanoid" id="S8EI20"/>
<keyword evidence="3" id="KW-1185">Reference proteome</keyword>
<gene>
    <name evidence="2" type="ORF">FOMPIDRAFT_1117102</name>
</gene>
<dbReference type="SMART" id="SM00225">
    <property type="entry name" value="BTB"/>
    <property type="match status" value="1"/>
</dbReference>
<reference evidence="2 3" key="1">
    <citation type="journal article" date="2012" name="Science">
        <title>The Paleozoic origin of enzymatic lignin decomposition reconstructed from 31 fungal genomes.</title>
        <authorList>
            <person name="Floudas D."/>
            <person name="Binder M."/>
            <person name="Riley R."/>
            <person name="Barry K."/>
            <person name="Blanchette R.A."/>
            <person name="Henrissat B."/>
            <person name="Martinez A.T."/>
            <person name="Otillar R."/>
            <person name="Spatafora J.W."/>
            <person name="Yadav J.S."/>
            <person name="Aerts A."/>
            <person name="Benoit I."/>
            <person name="Boyd A."/>
            <person name="Carlson A."/>
            <person name="Copeland A."/>
            <person name="Coutinho P.M."/>
            <person name="de Vries R.P."/>
            <person name="Ferreira P."/>
            <person name="Findley K."/>
            <person name="Foster B."/>
            <person name="Gaskell J."/>
            <person name="Glotzer D."/>
            <person name="Gorecki P."/>
            <person name="Heitman J."/>
            <person name="Hesse C."/>
            <person name="Hori C."/>
            <person name="Igarashi K."/>
            <person name="Jurgens J.A."/>
            <person name="Kallen N."/>
            <person name="Kersten P."/>
            <person name="Kohler A."/>
            <person name="Kuees U."/>
            <person name="Kumar T.K.A."/>
            <person name="Kuo A."/>
            <person name="LaButti K."/>
            <person name="Larrondo L.F."/>
            <person name="Lindquist E."/>
            <person name="Ling A."/>
            <person name="Lombard V."/>
            <person name="Lucas S."/>
            <person name="Lundell T."/>
            <person name="Martin R."/>
            <person name="McLaughlin D.J."/>
            <person name="Morgenstern I."/>
            <person name="Morin E."/>
            <person name="Murat C."/>
            <person name="Nagy L.G."/>
            <person name="Nolan M."/>
            <person name="Ohm R.A."/>
            <person name="Patyshakuliyeva A."/>
            <person name="Rokas A."/>
            <person name="Ruiz-Duenas F.J."/>
            <person name="Sabat G."/>
            <person name="Salamov A."/>
            <person name="Samejima M."/>
            <person name="Schmutz J."/>
            <person name="Slot J.C."/>
            <person name="St John F."/>
            <person name="Stenlid J."/>
            <person name="Sun H."/>
            <person name="Sun S."/>
            <person name="Syed K."/>
            <person name="Tsang A."/>
            <person name="Wiebenga A."/>
            <person name="Young D."/>
            <person name="Pisabarro A."/>
            <person name="Eastwood D.C."/>
            <person name="Martin F."/>
            <person name="Cullen D."/>
            <person name="Grigoriev I.V."/>
            <person name="Hibbett D.S."/>
        </authorList>
    </citation>
    <scope>NUCLEOTIDE SEQUENCE</scope>
    <source>
        <strain evidence="3">FP-58527</strain>
    </source>
</reference>
<evidence type="ECO:0000313" key="2">
    <source>
        <dbReference type="EMBL" id="EPT02929.1"/>
    </source>
</evidence>
<dbReference type="EMBL" id="KE504132">
    <property type="protein sequence ID" value="EPT02929.1"/>
    <property type="molecule type" value="Genomic_DNA"/>
</dbReference>
<dbReference type="CDD" id="cd18186">
    <property type="entry name" value="BTB_POZ_ZBTB_KLHL-like"/>
    <property type="match status" value="1"/>
</dbReference>
<dbReference type="PROSITE" id="PS50097">
    <property type="entry name" value="BTB"/>
    <property type="match status" value="1"/>
</dbReference>
<dbReference type="InterPro" id="IPR011333">
    <property type="entry name" value="SKP1/BTB/POZ_sf"/>
</dbReference>
<dbReference type="SUPFAM" id="SSF54695">
    <property type="entry name" value="POZ domain"/>
    <property type="match status" value="1"/>
</dbReference>
<organism evidence="2 3">
    <name type="scientific">Fomitopsis schrenkii</name>
    <name type="common">Brown rot fungus</name>
    <dbReference type="NCBI Taxonomy" id="2126942"/>
    <lineage>
        <taxon>Eukaryota</taxon>
        <taxon>Fungi</taxon>
        <taxon>Dikarya</taxon>
        <taxon>Basidiomycota</taxon>
        <taxon>Agaricomycotina</taxon>
        <taxon>Agaricomycetes</taxon>
        <taxon>Polyporales</taxon>
        <taxon>Fomitopsis</taxon>
    </lineage>
</organism>
<dbReference type="HOGENOM" id="CLU_033082_3_0_1"/>
<dbReference type="OrthoDB" id="3036049at2759"/>
<dbReference type="Gene3D" id="3.30.710.10">
    <property type="entry name" value="Potassium Channel Kv1.1, Chain A"/>
    <property type="match status" value="1"/>
</dbReference>
<accession>S8EI20</accession>
<sequence>METLPESLPKKKLWYDDGNVILVAGDQAFRIHRSILSQHSPVFHDMFTVPQPSLECVDGCPIVRLQDDPMHLEFLLNAIYDRSYVLFFSGAEELPQIAELAVGILILAHKYDMQPLYEEAVYRITENYPSTFRDFRSMEHFMLDPFEAEQHAGVVFIINAARRLQTPELVKLLPVMFYLCCLLDGAALAIGIPRANGSTESLSTGDLCRSITAKTELLQANAMVTQRIGPFTGNMAEDCKSTDACMSALVLITRDALDSEIFAACDALTNLDPWITEKAETHGLCKRCAETLLVRHRDAQEMIWDSLVDIFKLKEDIRATGL</sequence>
<dbReference type="Pfam" id="PF00651">
    <property type="entry name" value="BTB"/>
    <property type="match status" value="1"/>
</dbReference>
<dbReference type="AlphaFoldDB" id="S8EI20"/>
<name>S8EI20_FOMSC</name>
<evidence type="ECO:0000313" key="3">
    <source>
        <dbReference type="Proteomes" id="UP000015241"/>
    </source>
</evidence>
<evidence type="ECO:0000259" key="1">
    <source>
        <dbReference type="PROSITE" id="PS50097"/>
    </source>
</evidence>
<feature type="domain" description="BTB" evidence="1">
    <location>
        <begin position="18"/>
        <end position="81"/>
    </location>
</feature>
<dbReference type="InterPro" id="IPR000210">
    <property type="entry name" value="BTB/POZ_dom"/>
</dbReference>